<evidence type="ECO:0000256" key="4">
    <source>
        <dbReference type="ARBA" id="ARBA00022692"/>
    </source>
</evidence>
<dbReference type="GO" id="GO:0005886">
    <property type="term" value="C:plasma membrane"/>
    <property type="evidence" value="ECO:0007669"/>
    <property type="project" value="UniProtKB-SubCell"/>
</dbReference>
<organism evidence="10 11">
    <name type="scientific">Leptospirillum ferrodiazotrophum</name>
    <dbReference type="NCBI Taxonomy" id="412449"/>
    <lineage>
        <taxon>Bacteria</taxon>
        <taxon>Pseudomonadati</taxon>
        <taxon>Nitrospirota</taxon>
        <taxon>Nitrospiria</taxon>
        <taxon>Nitrospirales</taxon>
        <taxon>Nitrospiraceae</taxon>
        <taxon>Leptospirillum</taxon>
    </lineage>
</organism>
<keyword evidence="4 8" id="KW-0812">Transmembrane</keyword>
<proteinExistence type="inferred from homology"/>
<accession>C6HTX9</accession>
<protein>
    <submittedName>
        <fullName evidence="10">Putative plasmid transfer factor (TraG)</fullName>
    </submittedName>
</protein>
<gene>
    <name evidence="10" type="ORF">UBAL3_44810044</name>
</gene>
<evidence type="ECO:0000256" key="2">
    <source>
        <dbReference type="ARBA" id="ARBA00008806"/>
    </source>
</evidence>
<evidence type="ECO:0000256" key="8">
    <source>
        <dbReference type="SAM" id="Phobius"/>
    </source>
</evidence>
<sequence length="657" mass="72006">MDRRKKVLIACAVLFVGSLFAATETAADRFAFQPSLGEPIATFFGIGLYPPWDLFFWFKFLFVPGAGPILLSSFFLFMLGGVGAGGGLWYVVNRSNMADRKSTLHGSAHWATSEEIAKTGLLASSGVYVGAFREGSVLRYLRHDGPDHVLAYAPTRSGKGVGLVLPTLLSWPHSVLVHDIKGENWALSAGWRQKELGSLCLKFDPTAGDGSSVRFNPLSEIRIGTDKEIQDVQNIATMIVDPDGKGLNDHWAKTGFALLVGVILHVLYAESDKTLRGVARFISNPAAGGDTEFLEIMKSTQHDPKFARGWVDRTGKGTAVHPVVAESAQEMLNKADNERSGVVSTAMSFLSLYRDPVVAKNTETSDFALTDLMNDDKPVSLYIVVPPSDKDRLKPLVRLIINQTVRRLTESMAFADGKSVAGYKHRLLLMIDEFPALGKLDIFAEALAFIAGYGLKAYLITQDLSQLYAAYTRDESILSNCNVKIAYAPNKIETAKLLSEMCGKTTMFRATTSFSGGRFSWILKQKTIGEQEFGRELLMPDEAMSLPPDEALVFVAGHSPIRGKKIRYYEDPEFARRAAIPPPAQSDRVRSDLPIAPGSEEGASALPDEVDLKLSEVELPEGVVLFPEEDEPEQPAAKEAPPPSDAPVPEWREKDYL</sequence>
<keyword evidence="11" id="KW-1185">Reference proteome</keyword>
<feature type="transmembrane region" description="Helical" evidence="8">
    <location>
        <begin position="43"/>
        <end position="62"/>
    </location>
</feature>
<keyword evidence="6 8" id="KW-0472">Membrane</keyword>
<evidence type="ECO:0000256" key="7">
    <source>
        <dbReference type="SAM" id="MobiDB-lite"/>
    </source>
</evidence>
<keyword evidence="9" id="KW-0732">Signal</keyword>
<dbReference type="EMBL" id="GG693852">
    <property type="protein sequence ID" value="EES53907.1"/>
    <property type="molecule type" value="Genomic_DNA"/>
</dbReference>
<dbReference type="Proteomes" id="UP000009374">
    <property type="component" value="Unassembled WGS sequence"/>
</dbReference>
<evidence type="ECO:0000256" key="1">
    <source>
        <dbReference type="ARBA" id="ARBA00004651"/>
    </source>
</evidence>
<dbReference type="InterPro" id="IPR027417">
    <property type="entry name" value="P-loop_NTPase"/>
</dbReference>
<evidence type="ECO:0000256" key="5">
    <source>
        <dbReference type="ARBA" id="ARBA00022989"/>
    </source>
</evidence>
<reference evidence="10 11" key="1">
    <citation type="journal article" date="2009" name="Appl. Environ. Microbiol.">
        <title>Community genomic and proteomic analyses of chemoautotrophic iron-oxidizing "Leptospirillum rubarum" (Group II) and "Leptospirillum ferrodiazotrophum" (Group III) bacteria in acid mine drainage biofilms.</title>
        <authorList>
            <person name="Goltsman D.S."/>
            <person name="Denef V.J."/>
            <person name="Singer S.W."/>
            <person name="VerBerkmoes N.C."/>
            <person name="Lefsrud M."/>
            <person name="Mueller R.S."/>
            <person name="Dick G.J."/>
            <person name="Sun C.L."/>
            <person name="Wheeler K.E."/>
            <person name="Zemla A."/>
            <person name="Baker B.J."/>
            <person name="Hauser L."/>
            <person name="Land M."/>
            <person name="Shah M.B."/>
            <person name="Thelen M.P."/>
            <person name="Hettich R.L."/>
            <person name="Banfield J.F."/>
        </authorList>
    </citation>
    <scope>NUCLEOTIDE SEQUENCE [LARGE SCALE GENOMIC DNA]</scope>
</reference>
<dbReference type="PANTHER" id="PTHR37937">
    <property type="entry name" value="CONJUGATIVE TRANSFER: DNA TRANSPORT"/>
    <property type="match status" value="1"/>
</dbReference>
<evidence type="ECO:0000256" key="9">
    <source>
        <dbReference type="SAM" id="SignalP"/>
    </source>
</evidence>
<evidence type="ECO:0000256" key="3">
    <source>
        <dbReference type="ARBA" id="ARBA00022475"/>
    </source>
</evidence>
<keyword evidence="3" id="KW-1003">Cell membrane</keyword>
<keyword evidence="5 8" id="KW-1133">Transmembrane helix</keyword>
<name>C6HTX9_9BACT</name>
<feature type="transmembrane region" description="Helical" evidence="8">
    <location>
        <begin position="69"/>
        <end position="92"/>
    </location>
</feature>
<feature type="signal peptide" evidence="9">
    <location>
        <begin position="1"/>
        <end position="21"/>
    </location>
</feature>
<dbReference type="Pfam" id="PF02534">
    <property type="entry name" value="T4SS-DNA_transf"/>
    <property type="match status" value="1"/>
</dbReference>
<dbReference type="NCBIfam" id="NF010453">
    <property type="entry name" value="PRK13880.1"/>
    <property type="match status" value="1"/>
</dbReference>
<feature type="chain" id="PRO_5002966182" evidence="9">
    <location>
        <begin position="22"/>
        <end position="657"/>
    </location>
</feature>
<dbReference type="InterPro" id="IPR003688">
    <property type="entry name" value="TraG/VirD4"/>
</dbReference>
<feature type="region of interest" description="Disordered" evidence="7">
    <location>
        <begin position="577"/>
        <end position="609"/>
    </location>
</feature>
<dbReference type="PANTHER" id="PTHR37937:SF1">
    <property type="entry name" value="CONJUGATIVE TRANSFER: DNA TRANSPORT"/>
    <property type="match status" value="1"/>
</dbReference>
<dbReference type="Gene3D" id="3.40.50.300">
    <property type="entry name" value="P-loop containing nucleotide triphosphate hydrolases"/>
    <property type="match status" value="1"/>
</dbReference>
<dbReference type="AlphaFoldDB" id="C6HTX9"/>
<dbReference type="SUPFAM" id="SSF52540">
    <property type="entry name" value="P-loop containing nucleoside triphosphate hydrolases"/>
    <property type="match status" value="1"/>
</dbReference>
<feature type="region of interest" description="Disordered" evidence="7">
    <location>
        <begin position="621"/>
        <end position="657"/>
    </location>
</feature>
<evidence type="ECO:0000313" key="10">
    <source>
        <dbReference type="EMBL" id="EES53907.1"/>
    </source>
</evidence>
<comment type="subcellular location">
    <subcellularLocation>
        <location evidence="1">Cell membrane</location>
        <topology evidence="1">Multi-pass membrane protein</topology>
    </subcellularLocation>
</comment>
<evidence type="ECO:0000313" key="11">
    <source>
        <dbReference type="Proteomes" id="UP000009374"/>
    </source>
</evidence>
<comment type="similarity">
    <text evidence="2">Belongs to the VirD4/TraG family.</text>
</comment>
<evidence type="ECO:0000256" key="6">
    <source>
        <dbReference type="ARBA" id="ARBA00023136"/>
    </source>
</evidence>
<dbReference type="CDD" id="cd01127">
    <property type="entry name" value="TrwB_TraG_TraD_VirD4"/>
    <property type="match status" value="2"/>
</dbReference>
<dbReference type="InterPro" id="IPR051539">
    <property type="entry name" value="T4SS-coupling_protein"/>
</dbReference>